<reference evidence="3" key="1">
    <citation type="submission" date="2021-11" db="EMBL/GenBank/DDBJ databases">
        <title>Streptomyces corallinus and Kineosporia corallina sp. nov., two new coral-derived marine actinobacteria.</title>
        <authorList>
            <person name="Buangrab K."/>
            <person name="Sutthacheep M."/>
            <person name="Yeemin T."/>
            <person name="Harunari E."/>
            <person name="Igarashi Y."/>
            <person name="Sripreechasak P."/>
            <person name="Kanchanasin P."/>
            <person name="Tanasupawat S."/>
            <person name="Phongsopitanun W."/>
        </authorList>
    </citation>
    <scope>NUCLEOTIDE SEQUENCE</scope>
    <source>
        <strain evidence="3">JCM 31032</strain>
    </source>
</reference>
<evidence type="ECO:0000256" key="1">
    <source>
        <dbReference type="SAM" id="MobiDB-lite"/>
    </source>
</evidence>
<feature type="compositionally biased region" description="Basic and acidic residues" evidence="1">
    <location>
        <begin position="610"/>
        <end position="658"/>
    </location>
</feature>
<dbReference type="AlphaFoldDB" id="A0A9X1SU47"/>
<feature type="compositionally biased region" description="Basic and acidic residues" evidence="1">
    <location>
        <begin position="387"/>
        <end position="405"/>
    </location>
</feature>
<keyword evidence="4" id="KW-1185">Reference proteome</keyword>
<gene>
    <name evidence="3" type="ORF">LR394_14180</name>
</gene>
<organism evidence="3 4">
    <name type="scientific">Kineosporia babensis</name>
    <dbReference type="NCBI Taxonomy" id="499548"/>
    <lineage>
        <taxon>Bacteria</taxon>
        <taxon>Bacillati</taxon>
        <taxon>Actinomycetota</taxon>
        <taxon>Actinomycetes</taxon>
        <taxon>Kineosporiales</taxon>
        <taxon>Kineosporiaceae</taxon>
        <taxon>Kineosporia</taxon>
    </lineage>
</organism>
<dbReference type="RefSeq" id="WP_231441886.1">
    <property type="nucleotide sequence ID" value="NZ_JAJOMB010000006.1"/>
</dbReference>
<feature type="region of interest" description="Disordered" evidence="1">
    <location>
        <begin position="336"/>
        <end position="405"/>
    </location>
</feature>
<name>A0A9X1SU47_9ACTN</name>
<evidence type="ECO:0000313" key="3">
    <source>
        <dbReference type="EMBL" id="MCD5312056.1"/>
    </source>
</evidence>
<dbReference type="Proteomes" id="UP001138997">
    <property type="component" value="Unassembled WGS sequence"/>
</dbReference>
<sequence>MAQHGIEVAAHQIEFQWRRTHGFNAVAASLNDEQEYDAIRKSLVSVAETPQGQRLSRQASSVVLQVTPVRRAVIYRQYNERPGEGDRAEMSARALVTGRVLNEGGGTGLLMALGLLAGGTSIIGATDSRHEGSALPPVTPEQVQLSHQYARNIISREGDALGYPASWRRPLITMLLDETSERLWIAAPPEHELVGQPGNWQARLMADVLWVVFPILSALPADKPGWAYSFSSYEDQRTDRSNTGLPRVIFLGPPDPNAPGAFAQLPGRRLKLERAGQPPGSSEPIWSRIAPKLVLAMDRYGPDRLSKTLQENMVPTPGKTALWTAERVLDELLQSHPSADEPPYQEPPNSAGPSPYQNPTQDEDTPVTAAAEPRDAYAAPPSFVPTRSEDRMPATDTRRPALAGPDDRLARKVETAPPGDALATLMDYSGEYVEKAWEQHGRQAPRQLTAVANRLLVPRLSDAHSRGPVMAWLARPATPAALVRAIDDTGIRDPERSLLNDDDIRSLDQDLERALGRRWFREHAIFTSDQSSDRSGLQGSSNRRRNLPRYLVPFQGAVSGLLASLLLWAIALLAVIVLYQTFTGDVAQPTGPDPAQVTLQQELDQQKAELAQRERDAQTQKEGLDQRQETLDERQEELNGRIQDVTDRENAVQEKEEALQSQTSQNDSPAPTDTN</sequence>
<feature type="transmembrane region" description="Helical" evidence="2">
    <location>
        <begin position="550"/>
        <end position="579"/>
    </location>
</feature>
<protein>
    <submittedName>
        <fullName evidence="3">Uncharacterized protein</fullName>
    </submittedName>
</protein>
<accession>A0A9X1SU47</accession>
<keyword evidence="2" id="KW-1133">Transmembrane helix</keyword>
<proteinExistence type="predicted"/>
<dbReference type="EMBL" id="JAJOMB010000006">
    <property type="protein sequence ID" value="MCD5312056.1"/>
    <property type="molecule type" value="Genomic_DNA"/>
</dbReference>
<feature type="compositionally biased region" description="Polar residues" evidence="1">
    <location>
        <begin position="347"/>
        <end position="360"/>
    </location>
</feature>
<comment type="caution">
    <text evidence="3">The sequence shown here is derived from an EMBL/GenBank/DDBJ whole genome shotgun (WGS) entry which is preliminary data.</text>
</comment>
<evidence type="ECO:0000313" key="4">
    <source>
        <dbReference type="Proteomes" id="UP001138997"/>
    </source>
</evidence>
<feature type="compositionally biased region" description="Polar residues" evidence="1">
    <location>
        <begin position="659"/>
        <end position="675"/>
    </location>
</feature>
<keyword evidence="2" id="KW-0472">Membrane</keyword>
<evidence type="ECO:0000256" key="2">
    <source>
        <dbReference type="SAM" id="Phobius"/>
    </source>
</evidence>
<feature type="region of interest" description="Disordered" evidence="1">
    <location>
        <begin position="610"/>
        <end position="675"/>
    </location>
</feature>
<keyword evidence="2" id="KW-0812">Transmembrane</keyword>